<dbReference type="GO" id="GO:0016787">
    <property type="term" value="F:hydrolase activity"/>
    <property type="evidence" value="ECO:0007669"/>
    <property type="project" value="UniProtKB-KW"/>
</dbReference>
<dbReference type="Proteomes" id="UP001201273">
    <property type="component" value="Unassembled WGS sequence"/>
</dbReference>
<evidence type="ECO:0000259" key="1">
    <source>
        <dbReference type="Pfam" id="PF12697"/>
    </source>
</evidence>
<dbReference type="Pfam" id="PF12697">
    <property type="entry name" value="Abhydrolase_6"/>
    <property type="match status" value="1"/>
</dbReference>
<dbReference type="InterPro" id="IPR000073">
    <property type="entry name" value="AB_hydrolase_1"/>
</dbReference>
<keyword evidence="2" id="KW-0378">Hydrolase</keyword>
<organism evidence="2 3">
    <name type="scientific">Motilimonas cestriensis</name>
    <dbReference type="NCBI Taxonomy" id="2742685"/>
    <lineage>
        <taxon>Bacteria</taxon>
        <taxon>Pseudomonadati</taxon>
        <taxon>Pseudomonadota</taxon>
        <taxon>Gammaproteobacteria</taxon>
        <taxon>Alteromonadales</taxon>
        <taxon>Alteromonadales genera incertae sedis</taxon>
        <taxon>Motilimonas</taxon>
    </lineage>
</organism>
<comment type="caution">
    <text evidence="2">The sequence shown here is derived from an EMBL/GenBank/DDBJ whole genome shotgun (WGS) entry which is preliminary data.</text>
</comment>
<dbReference type="InterPro" id="IPR053145">
    <property type="entry name" value="AB_hydrolase_Est10"/>
</dbReference>
<keyword evidence="3" id="KW-1185">Reference proteome</keyword>
<feature type="domain" description="AB hydrolase-1" evidence="1">
    <location>
        <begin position="63"/>
        <end position="292"/>
    </location>
</feature>
<dbReference type="EMBL" id="JAIMJA010000019">
    <property type="protein sequence ID" value="MCE2596453.1"/>
    <property type="molecule type" value="Genomic_DNA"/>
</dbReference>
<dbReference type="InterPro" id="IPR029058">
    <property type="entry name" value="AB_hydrolase_fold"/>
</dbReference>
<dbReference type="Gene3D" id="3.40.50.1820">
    <property type="entry name" value="alpha/beta hydrolase"/>
    <property type="match status" value="1"/>
</dbReference>
<dbReference type="RefSeq" id="WP_233054091.1">
    <property type="nucleotide sequence ID" value="NZ_JAIMJA010000019.1"/>
</dbReference>
<dbReference type="PANTHER" id="PTHR43265">
    <property type="entry name" value="ESTERASE ESTD"/>
    <property type="match status" value="1"/>
</dbReference>
<name>A0ABS8WDV6_9GAMM</name>
<sequence>MDINISQWKWLMTLWLTISSFILFLFISAVNANAQPITFQDGENKLSGEYLTPLHNQPAKAVLVFVHGDGAQTYDADGYYELIWDQLRAQGYAVLSWDKPGVGDSLGNWLDQTMQDRQQEVMAAVEWVQQNHGFTASNTGLIGFSQAGWVVPALASNDNKVGFAIGVGFAKNWIEQGRYYTQTKHQLADDNKADIQAAIAQYNDEVNFFKSALPSDYKRNDSMSRQRFQFVIKNINADASAEYKKINIPTLLLWGKDDLNVDAKAEFAYWQQQPNPYVTTVLLDDANHGLLDSKQFSRQSYGIKDWLKLAWLGEDAMASDVMPTLLRWLEQLPLPEPIK</sequence>
<evidence type="ECO:0000313" key="2">
    <source>
        <dbReference type="EMBL" id="MCE2596453.1"/>
    </source>
</evidence>
<evidence type="ECO:0000313" key="3">
    <source>
        <dbReference type="Proteomes" id="UP001201273"/>
    </source>
</evidence>
<accession>A0ABS8WDV6</accession>
<gene>
    <name evidence="2" type="ORF">K6Y31_16780</name>
</gene>
<proteinExistence type="predicted"/>
<protein>
    <submittedName>
        <fullName evidence="2">Alpha/beta hydrolase</fullName>
    </submittedName>
</protein>
<dbReference type="PANTHER" id="PTHR43265:SF1">
    <property type="entry name" value="ESTERASE ESTD"/>
    <property type="match status" value="1"/>
</dbReference>
<reference evidence="2 3" key="1">
    <citation type="journal article" date="2022" name="Environ. Microbiol. Rep.">
        <title>Eco-phylogenetic analyses reveal divergent evolution of vitamin B12 metabolism in the marine bacterial family 'Psychromonadaceae'.</title>
        <authorList>
            <person name="Jin X."/>
            <person name="Yang Y."/>
            <person name="Cao H."/>
            <person name="Gao B."/>
            <person name="Zhao Z."/>
        </authorList>
    </citation>
    <scope>NUCLEOTIDE SEQUENCE [LARGE SCALE GENOMIC DNA]</scope>
    <source>
        <strain evidence="2 3">MKS20</strain>
    </source>
</reference>
<dbReference type="SUPFAM" id="SSF53474">
    <property type="entry name" value="alpha/beta-Hydrolases"/>
    <property type="match status" value="1"/>
</dbReference>